<dbReference type="GO" id="GO:0016757">
    <property type="term" value="F:glycosyltransferase activity"/>
    <property type="evidence" value="ECO:0007669"/>
    <property type="project" value="UniProtKB-KW"/>
</dbReference>
<dbReference type="EMBL" id="JACCAB010000001">
    <property type="protein sequence ID" value="NYG07893.1"/>
    <property type="molecule type" value="Genomic_DNA"/>
</dbReference>
<protein>
    <submittedName>
        <fullName evidence="6">Glycosyltransferase involved in cell wall biosynthesis</fullName>
    </submittedName>
</protein>
<dbReference type="SUPFAM" id="SSF53756">
    <property type="entry name" value="UDP-Glycosyltransferase/glycogen phosphorylase"/>
    <property type="match status" value="1"/>
</dbReference>
<evidence type="ECO:0000256" key="2">
    <source>
        <dbReference type="ARBA" id="ARBA00022679"/>
    </source>
</evidence>
<feature type="domain" description="Glycosyltransferase subfamily 4-like N-terminal" evidence="5">
    <location>
        <begin position="27"/>
        <end position="162"/>
    </location>
</feature>
<sequence>MTTVHVVLPDTVTDPARPSGGNTYDRRVCSELSGLGWSVRVHLVPGPWPHPGARSEAALAAGLAALPRDAVVLLDGLVASWTPEVVVPEAARLRVVVLVHLPLGHPTSWQSREPERAERERAVLTASAAVLATSEWTRRWLLDHYDLHPDRVHVAAPGVDLAIPATGSESGSELLCVAAVVPAKGHRELLDALATLGDRSWRLVCAGSLDLDPDHVASLRVRCHDAEIADRVTFVGPLTGRDLDDAYAAADVLVHPSRMETYGLVATEALARGLPVIATSVGGIAEALGTAPDGTTPGLLVPPTAASEGAADVGAADGLGRALRCWLEDAGLRERLRTAATARRTTLSPWSTTATQVAAVLTRVAA</sequence>
<keyword evidence="1" id="KW-0328">Glycosyltransferase</keyword>
<dbReference type="Pfam" id="PF13439">
    <property type="entry name" value="Glyco_transf_4"/>
    <property type="match status" value="1"/>
</dbReference>
<feature type="region of interest" description="Disordered" evidence="3">
    <location>
        <begin position="1"/>
        <end position="22"/>
    </location>
</feature>
<dbReference type="InterPro" id="IPR001296">
    <property type="entry name" value="Glyco_trans_1"/>
</dbReference>
<evidence type="ECO:0000256" key="3">
    <source>
        <dbReference type="SAM" id="MobiDB-lite"/>
    </source>
</evidence>
<dbReference type="Gene3D" id="3.40.50.2000">
    <property type="entry name" value="Glycogen Phosphorylase B"/>
    <property type="match status" value="2"/>
</dbReference>
<organism evidence="6 7">
    <name type="scientific">Pedococcus badiiscoriae</name>
    <dbReference type="NCBI Taxonomy" id="642776"/>
    <lineage>
        <taxon>Bacteria</taxon>
        <taxon>Bacillati</taxon>
        <taxon>Actinomycetota</taxon>
        <taxon>Actinomycetes</taxon>
        <taxon>Micrococcales</taxon>
        <taxon>Intrasporangiaceae</taxon>
        <taxon>Pedococcus</taxon>
    </lineage>
</organism>
<dbReference type="Pfam" id="PF00534">
    <property type="entry name" value="Glycos_transf_1"/>
    <property type="match status" value="1"/>
</dbReference>
<dbReference type="RefSeq" id="WP_337795213.1">
    <property type="nucleotide sequence ID" value="NZ_JACCAB010000001.1"/>
</dbReference>
<dbReference type="CDD" id="cd03801">
    <property type="entry name" value="GT4_PimA-like"/>
    <property type="match status" value="1"/>
</dbReference>
<evidence type="ECO:0000313" key="7">
    <source>
        <dbReference type="Proteomes" id="UP000573599"/>
    </source>
</evidence>
<keyword evidence="2 6" id="KW-0808">Transferase</keyword>
<dbReference type="AlphaFoldDB" id="A0A852WF88"/>
<feature type="domain" description="Glycosyl transferase family 1" evidence="4">
    <location>
        <begin position="173"/>
        <end position="308"/>
    </location>
</feature>
<dbReference type="InterPro" id="IPR028098">
    <property type="entry name" value="Glyco_trans_4-like_N"/>
</dbReference>
<comment type="caution">
    <text evidence="6">The sequence shown here is derived from an EMBL/GenBank/DDBJ whole genome shotgun (WGS) entry which is preliminary data.</text>
</comment>
<dbReference type="PANTHER" id="PTHR12526">
    <property type="entry name" value="GLYCOSYLTRANSFERASE"/>
    <property type="match status" value="1"/>
</dbReference>
<evidence type="ECO:0000259" key="5">
    <source>
        <dbReference type="Pfam" id="PF13439"/>
    </source>
</evidence>
<reference evidence="6 7" key="1">
    <citation type="submission" date="2020-07" db="EMBL/GenBank/DDBJ databases">
        <title>Sequencing the genomes of 1000 actinobacteria strains.</title>
        <authorList>
            <person name="Klenk H.-P."/>
        </authorList>
    </citation>
    <scope>NUCLEOTIDE SEQUENCE [LARGE SCALE GENOMIC DNA]</scope>
    <source>
        <strain evidence="6 7">DSM 23987</strain>
    </source>
</reference>
<evidence type="ECO:0000259" key="4">
    <source>
        <dbReference type="Pfam" id="PF00534"/>
    </source>
</evidence>
<gene>
    <name evidence="6" type="ORF">BJ986_002380</name>
</gene>
<keyword evidence="7" id="KW-1185">Reference proteome</keyword>
<accession>A0A852WF88</accession>
<name>A0A852WF88_9MICO</name>
<dbReference type="Proteomes" id="UP000573599">
    <property type="component" value="Unassembled WGS sequence"/>
</dbReference>
<evidence type="ECO:0000313" key="6">
    <source>
        <dbReference type="EMBL" id="NYG07893.1"/>
    </source>
</evidence>
<dbReference type="PANTHER" id="PTHR12526:SF510">
    <property type="entry name" value="D-INOSITOL 3-PHOSPHATE GLYCOSYLTRANSFERASE"/>
    <property type="match status" value="1"/>
</dbReference>
<evidence type="ECO:0000256" key="1">
    <source>
        <dbReference type="ARBA" id="ARBA00022676"/>
    </source>
</evidence>
<proteinExistence type="predicted"/>